<dbReference type="SUPFAM" id="SSF55874">
    <property type="entry name" value="ATPase domain of HSP90 chaperone/DNA topoisomerase II/histidine kinase"/>
    <property type="match status" value="1"/>
</dbReference>
<feature type="domain" description="Histidine kinase/HSP90-like ATPase" evidence="2">
    <location>
        <begin position="48"/>
        <end position="120"/>
    </location>
</feature>
<dbReference type="EMBL" id="LK022848">
    <property type="protein sequence ID" value="CDR08292.1"/>
    <property type="molecule type" value="Genomic_DNA"/>
</dbReference>
<dbReference type="HOGENOM" id="CLU_090336_4_2_11"/>
<organism evidence="3">
    <name type="scientific">Streptomyces iranensis</name>
    <dbReference type="NCBI Taxonomy" id="576784"/>
    <lineage>
        <taxon>Bacteria</taxon>
        <taxon>Bacillati</taxon>
        <taxon>Actinomycetota</taxon>
        <taxon>Actinomycetes</taxon>
        <taxon>Kitasatosporales</taxon>
        <taxon>Streptomycetaceae</taxon>
        <taxon>Streptomyces</taxon>
        <taxon>Streptomyces violaceusniger group</taxon>
    </lineage>
</organism>
<dbReference type="GO" id="GO:0004674">
    <property type="term" value="F:protein serine/threonine kinase activity"/>
    <property type="evidence" value="ECO:0007669"/>
    <property type="project" value="UniProtKB-KW"/>
</dbReference>
<sequence>MIVTTTARPSGHPGYTETLPCTAQSAATARRLVRTALAVWGIEHCADAATLIVSELVANAVDHTDCRVIRVTVTRPAPDVVRFAVVDKCRTLPVPRIAGANEERGRGLAVVEECAWRWGADRLPWGKRVWGELRCEIDG</sequence>
<dbReference type="CDD" id="cd16936">
    <property type="entry name" value="HATPase_RsbW-like"/>
    <property type="match status" value="1"/>
</dbReference>
<dbReference type="InterPro" id="IPR050267">
    <property type="entry name" value="Anti-sigma-factor_SerPK"/>
</dbReference>
<keyword evidence="1" id="KW-0418">Kinase</keyword>
<dbReference type="PANTHER" id="PTHR35526:SF3">
    <property type="entry name" value="ANTI-SIGMA-F FACTOR RSBW"/>
    <property type="match status" value="1"/>
</dbReference>
<dbReference type="InterPro" id="IPR003594">
    <property type="entry name" value="HATPase_dom"/>
</dbReference>
<dbReference type="Gene3D" id="3.30.565.10">
    <property type="entry name" value="Histidine kinase-like ATPase, C-terminal domain"/>
    <property type="match status" value="1"/>
</dbReference>
<dbReference type="Pfam" id="PF02518">
    <property type="entry name" value="HATPase_c"/>
    <property type="match status" value="1"/>
</dbReference>
<dbReference type="InterPro" id="IPR036890">
    <property type="entry name" value="HATPase_C_sf"/>
</dbReference>
<evidence type="ECO:0000256" key="1">
    <source>
        <dbReference type="ARBA" id="ARBA00022527"/>
    </source>
</evidence>
<name>A0A060ZQ33_9ACTN</name>
<keyword evidence="1" id="KW-0808">Transferase</keyword>
<dbReference type="RefSeq" id="WP_044572399.1">
    <property type="nucleotide sequence ID" value="NZ_BAABDR010000042.1"/>
</dbReference>
<reference evidence="3" key="1">
    <citation type="submission" date="2014-05" db="EMBL/GenBank/DDBJ databases">
        <authorList>
            <person name="Horn Fabian"/>
        </authorList>
    </citation>
    <scope>NUCLEOTIDE SEQUENCE</scope>
</reference>
<keyword evidence="1" id="KW-0723">Serine/threonine-protein kinase</keyword>
<dbReference type="AlphaFoldDB" id="A0A060ZQ33"/>
<protein>
    <submittedName>
        <fullName evidence="3">AbaA-like regulatory protein</fullName>
    </submittedName>
</protein>
<evidence type="ECO:0000259" key="2">
    <source>
        <dbReference type="Pfam" id="PF02518"/>
    </source>
</evidence>
<accession>A0A060ZQ33</accession>
<gene>
    <name evidence="3" type="ORF">SIRAN4967</name>
</gene>
<proteinExistence type="predicted"/>
<dbReference type="PANTHER" id="PTHR35526">
    <property type="entry name" value="ANTI-SIGMA-F FACTOR RSBW-RELATED"/>
    <property type="match status" value="1"/>
</dbReference>
<evidence type="ECO:0000313" key="3">
    <source>
        <dbReference type="EMBL" id="CDR08292.1"/>
    </source>
</evidence>